<dbReference type="KEGG" id="gms:SOIL9_48310"/>
<evidence type="ECO:0000313" key="1">
    <source>
        <dbReference type="EMBL" id="VTR92883.1"/>
    </source>
</evidence>
<name>A0A6P2CVF3_9BACT</name>
<proteinExistence type="predicted"/>
<dbReference type="AlphaFoldDB" id="A0A6P2CVF3"/>
<keyword evidence="2" id="KW-1185">Reference proteome</keyword>
<protein>
    <submittedName>
        <fullName evidence="1">Uncharacterized protein</fullName>
    </submittedName>
</protein>
<gene>
    <name evidence="1" type="ORF">SOIL9_48310</name>
</gene>
<organism evidence="1 2">
    <name type="scientific">Gemmata massiliana</name>
    <dbReference type="NCBI Taxonomy" id="1210884"/>
    <lineage>
        <taxon>Bacteria</taxon>
        <taxon>Pseudomonadati</taxon>
        <taxon>Planctomycetota</taxon>
        <taxon>Planctomycetia</taxon>
        <taxon>Gemmatales</taxon>
        <taxon>Gemmataceae</taxon>
        <taxon>Gemmata</taxon>
    </lineage>
</organism>
<dbReference type="RefSeq" id="WP_162667685.1">
    <property type="nucleotide sequence ID" value="NZ_LR593886.1"/>
</dbReference>
<accession>A0A6P2CVF3</accession>
<sequence>MSIFSDGLKGFLGGFASAAAETLRHGAATAAGMEAVTRLCEAARIPIHARDDSSVALLFDDPVVGQRQLTITAGGTGKFAAFAVRSAANVSPEPDVLKYLLGRNTRLPLGAWQATNAPGPCRFALTYCAFIAGMDVSTFEYLCDVLLSEVLDFDTKLRDAGQI</sequence>
<reference evidence="1 2" key="1">
    <citation type="submission" date="2019-05" db="EMBL/GenBank/DDBJ databases">
        <authorList>
            <consortium name="Science for Life Laboratories"/>
        </authorList>
    </citation>
    <scope>NUCLEOTIDE SEQUENCE [LARGE SCALE GENOMIC DNA]</scope>
    <source>
        <strain evidence="1">Soil9</strain>
    </source>
</reference>
<dbReference type="Proteomes" id="UP000464178">
    <property type="component" value="Chromosome"/>
</dbReference>
<dbReference type="EMBL" id="LR593886">
    <property type="protein sequence ID" value="VTR92883.1"/>
    <property type="molecule type" value="Genomic_DNA"/>
</dbReference>
<evidence type="ECO:0000313" key="2">
    <source>
        <dbReference type="Proteomes" id="UP000464178"/>
    </source>
</evidence>